<organism evidence="9 10">
    <name type="scientific">Paragemmobacter kunshanensis</name>
    <dbReference type="NCBI Taxonomy" id="2583234"/>
    <lineage>
        <taxon>Bacteria</taxon>
        <taxon>Pseudomonadati</taxon>
        <taxon>Pseudomonadota</taxon>
        <taxon>Alphaproteobacteria</taxon>
        <taxon>Rhodobacterales</taxon>
        <taxon>Paracoccaceae</taxon>
        <taxon>Paragemmobacter</taxon>
    </lineage>
</organism>
<comment type="caution">
    <text evidence="9">The sequence shown here is derived from an EMBL/GenBank/DDBJ whole genome shotgun (WGS) entry which is preliminary data.</text>
</comment>
<feature type="transmembrane region" description="Helical" evidence="6">
    <location>
        <begin position="17"/>
        <end position="37"/>
    </location>
</feature>
<dbReference type="NCBIfam" id="TIGR00360">
    <property type="entry name" value="ComEC_N-term"/>
    <property type="match status" value="1"/>
</dbReference>
<feature type="transmembrane region" description="Helical" evidence="6">
    <location>
        <begin position="395"/>
        <end position="418"/>
    </location>
</feature>
<feature type="transmembrane region" description="Helical" evidence="6">
    <location>
        <begin position="364"/>
        <end position="383"/>
    </location>
</feature>
<sequence length="684" mass="70551">MEGAGPGLALAMLQGRAFLAVPVGMGCGIGIWFGLPVEPGGREYLGAALAMAGLAALPLPLRWMAGRAALLGLVCILLGFLACGLRVHIVAAPILAGESYGPVKGRIVEIDRSQSGALRLTLDQVWMARRAPEETPARIRLSLHGDQRWLEPVPGAVVMATAFLSPPRGPVEPGAFDFRRMAFFEGLGAVGYTRSPVLVWQEPAPDAERVGRMRSHLSAAIRAHVPGDAGAFAAGVLTGDRSGLSPEAVAALRDSSLAHLLAISGMNMAFLVAFVFGLLRYGIALVPPLALRVNSKKAAAVVSLGVAFFYLLLSGANVATERAFIMVAVMLVAVLLDRRAITLRSVAIAATILLAWQPEELLSPGFQMSFAATVALIVGFEAMSRRVEPGRWSRGGQFVASLVLASVLGGVATAPFAAAHFNRFTDYGLLANLLTGPVMGLIVMPAGAMAAVMTPLGLQALPLWLMEQGCLWILAVAHRVAAMEGAVTAIPAPPGAVLPILSLALCLLVLWPGRGRLVAVAGIGVALGIWSQGARPAVLIGEGRHVGVMGPEGRALSAQRGGGFLVTGWLENDGDLAGQKAAAARPGFRAGAGGRVFDLGGGAEGLLVARDAAPPGDACLRHALIVLPEALPLAGDCLQVDDALLAESGTLAISAGADGLRIVAANADRRPWSPGAGPYSGGDQ</sequence>
<keyword evidence="5 6" id="KW-0472">Membrane</keyword>
<feature type="transmembrane region" description="Helical" evidence="6">
    <location>
        <begin position="496"/>
        <end position="513"/>
    </location>
</feature>
<dbReference type="Proteomes" id="UP000474758">
    <property type="component" value="Unassembled WGS sequence"/>
</dbReference>
<dbReference type="InterPro" id="IPR052159">
    <property type="entry name" value="Competence_DNA_uptake"/>
</dbReference>
<dbReference type="PANTHER" id="PTHR30619">
    <property type="entry name" value="DNA INTERNALIZATION/COMPETENCE PROTEIN COMEC/REC2"/>
    <property type="match status" value="1"/>
</dbReference>
<evidence type="ECO:0000256" key="1">
    <source>
        <dbReference type="ARBA" id="ARBA00004651"/>
    </source>
</evidence>
<evidence type="ECO:0000256" key="4">
    <source>
        <dbReference type="ARBA" id="ARBA00022989"/>
    </source>
</evidence>
<feature type="transmembrane region" description="Helical" evidence="6">
    <location>
        <begin position="44"/>
        <end position="63"/>
    </location>
</feature>
<feature type="domain" description="DUF4131" evidence="8">
    <location>
        <begin position="48"/>
        <end position="197"/>
    </location>
</feature>
<dbReference type="EMBL" id="JAALFE010000009">
    <property type="protein sequence ID" value="NGQ91342.1"/>
    <property type="molecule type" value="Genomic_DNA"/>
</dbReference>
<evidence type="ECO:0000313" key="10">
    <source>
        <dbReference type="Proteomes" id="UP000474758"/>
    </source>
</evidence>
<name>A0A6M1TYU2_9RHOB</name>
<evidence type="ECO:0000256" key="3">
    <source>
        <dbReference type="ARBA" id="ARBA00022692"/>
    </source>
</evidence>
<dbReference type="GO" id="GO:0005886">
    <property type="term" value="C:plasma membrane"/>
    <property type="evidence" value="ECO:0007669"/>
    <property type="project" value="UniProtKB-SubCell"/>
</dbReference>
<dbReference type="PANTHER" id="PTHR30619:SF1">
    <property type="entry name" value="RECOMBINATION PROTEIN 2"/>
    <property type="match status" value="1"/>
</dbReference>
<dbReference type="AlphaFoldDB" id="A0A6M1TYU2"/>
<dbReference type="Pfam" id="PF03772">
    <property type="entry name" value="Competence"/>
    <property type="match status" value="1"/>
</dbReference>
<comment type="subcellular location">
    <subcellularLocation>
        <location evidence="1">Cell membrane</location>
        <topology evidence="1">Multi-pass membrane protein</topology>
    </subcellularLocation>
</comment>
<evidence type="ECO:0000313" key="9">
    <source>
        <dbReference type="EMBL" id="NGQ91342.1"/>
    </source>
</evidence>
<evidence type="ECO:0000256" key="5">
    <source>
        <dbReference type="ARBA" id="ARBA00023136"/>
    </source>
</evidence>
<feature type="transmembrane region" description="Helical" evidence="6">
    <location>
        <begin position="299"/>
        <end position="320"/>
    </location>
</feature>
<evidence type="ECO:0000259" key="8">
    <source>
        <dbReference type="Pfam" id="PF13567"/>
    </source>
</evidence>
<evidence type="ECO:0000259" key="7">
    <source>
        <dbReference type="Pfam" id="PF03772"/>
    </source>
</evidence>
<keyword evidence="10" id="KW-1185">Reference proteome</keyword>
<dbReference type="InterPro" id="IPR025405">
    <property type="entry name" value="DUF4131"/>
</dbReference>
<feature type="transmembrane region" description="Helical" evidence="6">
    <location>
        <begin position="69"/>
        <end position="96"/>
    </location>
</feature>
<dbReference type="Pfam" id="PF13567">
    <property type="entry name" value="DUF4131"/>
    <property type="match status" value="1"/>
</dbReference>
<feature type="transmembrane region" description="Helical" evidence="6">
    <location>
        <begin position="260"/>
        <end position="279"/>
    </location>
</feature>
<protein>
    <submittedName>
        <fullName evidence="9">ComEC family competence protein</fullName>
    </submittedName>
</protein>
<dbReference type="InterPro" id="IPR004477">
    <property type="entry name" value="ComEC_N"/>
</dbReference>
<keyword evidence="2" id="KW-1003">Cell membrane</keyword>
<keyword evidence="4 6" id="KW-1133">Transmembrane helix</keyword>
<keyword evidence="3 6" id="KW-0812">Transmembrane</keyword>
<feature type="transmembrane region" description="Helical" evidence="6">
    <location>
        <begin position="341"/>
        <end position="358"/>
    </location>
</feature>
<evidence type="ECO:0000256" key="2">
    <source>
        <dbReference type="ARBA" id="ARBA00022475"/>
    </source>
</evidence>
<gene>
    <name evidence="9" type="ORF">G5V65_10570</name>
</gene>
<evidence type="ECO:0000256" key="6">
    <source>
        <dbReference type="SAM" id="Phobius"/>
    </source>
</evidence>
<proteinExistence type="predicted"/>
<feature type="domain" description="ComEC/Rec2-related protein" evidence="7">
    <location>
        <begin position="237"/>
        <end position="514"/>
    </location>
</feature>
<reference evidence="9 10" key="1">
    <citation type="submission" date="2020-02" db="EMBL/GenBank/DDBJ databases">
        <title>Rhodobacter translucens sp. nov., a novel bacterium isolated from activated sludge.</title>
        <authorList>
            <person name="Liu J."/>
        </authorList>
    </citation>
    <scope>NUCLEOTIDE SEQUENCE [LARGE SCALE GENOMIC DNA]</scope>
    <source>
        <strain evidence="9 10">HX-7-19</strain>
    </source>
</reference>
<feature type="transmembrane region" description="Helical" evidence="6">
    <location>
        <begin position="438"/>
        <end position="458"/>
    </location>
</feature>
<accession>A0A6M1TYU2</accession>